<proteinExistence type="predicted"/>
<gene>
    <name evidence="1" type="ORF">OESDEN_22526</name>
</gene>
<accession>A0A0B1RYS8</accession>
<evidence type="ECO:0000313" key="2">
    <source>
        <dbReference type="Proteomes" id="UP000053660"/>
    </source>
</evidence>
<protein>
    <submittedName>
        <fullName evidence="1">Uncharacterized protein</fullName>
    </submittedName>
</protein>
<dbReference type="Proteomes" id="UP000053660">
    <property type="component" value="Unassembled WGS sequence"/>
</dbReference>
<keyword evidence="2" id="KW-1185">Reference proteome</keyword>
<evidence type="ECO:0000313" key="1">
    <source>
        <dbReference type="EMBL" id="KHJ77854.1"/>
    </source>
</evidence>
<name>A0A0B1RYS8_OESDE</name>
<dbReference type="AlphaFoldDB" id="A0A0B1RYS8"/>
<organism evidence="1 2">
    <name type="scientific">Oesophagostomum dentatum</name>
    <name type="common">Nodular worm</name>
    <dbReference type="NCBI Taxonomy" id="61180"/>
    <lineage>
        <taxon>Eukaryota</taxon>
        <taxon>Metazoa</taxon>
        <taxon>Ecdysozoa</taxon>
        <taxon>Nematoda</taxon>
        <taxon>Chromadorea</taxon>
        <taxon>Rhabditida</taxon>
        <taxon>Rhabditina</taxon>
        <taxon>Rhabditomorpha</taxon>
        <taxon>Strongyloidea</taxon>
        <taxon>Strongylidae</taxon>
        <taxon>Oesophagostomum</taxon>
    </lineage>
</organism>
<sequence length="89" mass="10375">MTNSERDSILKGLFAWAEVDNKSDLGARIYRADYFGMMIIHYTGNQNVKTYRIDVVEEKDVKWNFYHGRDDIDPSNGGKWVSYAVEMKC</sequence>
<dbReference type="EMBL" id="KN610352">
    <property type="protein sequence ID" value="KHJ77854.1"/>
    <property type="molecule type" value="Genomic_DNA"/>
</dbReference>
<reference evidence="1 2" key="1">
    <citation type="submission" date="2014-03" db="EMBL/GenBank/DDBJ databases">
        <title>Draft genome of the hookworm Oesophagostomum dentatum.</title>
        <authorList>
            <person name="Mitreva M."/>
        </authorList>
    </citation>
    <scope>NUCLEOTIDE SEQUENCE [LARGE SCALE GENOMIC DNA]</scope>
    <source>
        <strain evidence="1 2">OD-Hann</strain>
    </source>
</reference>
<dbReference type="OrthoDB" id="26525at2759"/>